<dbReference type="InterPro" id="IPR013785">
    <property type="entry name" value="Aldolase_TIM"/>
</dbReference>
<protein>
    <submittedName>
        <fullName evidence="6">Dihydrodipicolinate synthase</fullName>
    </submittedName>
</protein>
<feature type="active site" description="Schiff-base intermediate with substrate" evidence="4">
    <location>
        <position position="169"/>
    </location>
</feature>
<organism evidence="6 7">
    <name type="scientific">Secundilactobacillus collinoides DSM 20515 = JCM 1123</name>
    <dbReference type="NCBI Taxonomy" id="1423733"/>
    <lineage>
        <taxon>Bacteria</taxon>
        <taxon>Bacillati</taxon>
        <taxon>Bacillota</taxon>
        <taxon>Bacilli</taxon>
        <taxon>Lactobacillales</taxon>
        <taxon>Lactobacillaceae</taxon>
        <taxon>Secundilactobacillus</taxon>
    </lineage>
</organism>
<dbReference type="CDD" id="cd00408">
    <property type="entry name" value="DHDPS-like"/>
    <property type="match status" value="1"/>
</dbReference>
<feature type="active site" description="Proton donor/acceptor" evidence="4">
    <location>
        <position position="140"/>
    </location>
</feature>
<dbReference type="Proteomes" id="UP000051845">
    <property type="component" value="Unassembled WGS sequence"/>
</dbReference>
<reference evidence="6 7" key="1">
    <citation type="journal article" date="2015" name="Genome Announc.">
        <title>Expanding the biotechnology potential of lactobacilli through comparative genomics of 213 strains and associated genera.</title>
        <authorList>
            <person name="Sun Z."/>
            <person name="Harris H.M."/>
            <person name="McCann A."/>
            <person name="Guo C."/>
            <person name="Argimon S."/>
            <person name="Zhang W."/>
            <person name="Yang X."/>
            <person name="Jeffery I.B."/>
            <person name="Cooney J.C."/>
            <person name="Kagawa T.F."/>
            <person name="Liu W."/>
            <person name="Song Y."/>
            <person name="Salvetti E."/>
            <person name="Wrobel A."/>
            <person name="Rasinkangas P."/>
            <person name="Parkhill J."/>
            <person name="Rea M.C."/>
            <person name="O'Sullivan O."/>
            <person name="Ritari J."/>
            <person name="Douillard F.P."/>
            <person name="Paul Ross R."/>
            <person name="Yang R."/>
            <person name="Briner A.E."/>
            <person name="Felis G.E."/>
            <person name="de Vos W.M."/>
            <person name="Barrangou R."/>
            <person name="Klaenhammer T.R."/>
            <person name="Caufield P.W."/>
            <person name="Cui Y."/>
            <person name="Zhang H."/>
            <person name="O'Toole P.W."/>
        </authorList>
    </citation>
    <scope>NUCLEOTIDE SEQUENCE [LARGE SCALE GENOMIC DNA]</scope>
    <source>
        <strain evidence="6 7">DSM 20515</strain>
    </source>
</reference>
<dbReference type="GO" id="GO:0008840">
    <property type="term" value="F:4-hydroxy-tetrahydrodipicolinate synthase activity"/>
    <property type="evidence" value="ECO:0007669"/>
    <property type="project" value="TreeGrafter"/>
</dbReference>
<dbReference type="PANTHER" id="PTHR12128">
    <property type="entry name" value="DIHYDRODIPICOLINATE SYNTHASE"/>
    <property type="match status" value="1"/>
</dbReference>
<dbReference type="AlphaFoldDB" id="A0A0R2BEE6"/>
<evidence type="ECO:0000313" key="7">
    <source>
        <dbReference type="Proteomes" id="UP000051845"/>
    </source>
</evidence>
<name>A0A0R2BEE6_SECCO</name>
<accession>A0A0R2BEE6</accession>
<dbReference type="PRINTS" id="PR00146">
    <property type="entry name" value="DHPICSNTHASE"/>
</dbReference>
<dbReference type="PIRSF" id="PIRSF001365">
    <property type="entry name" value="DHDPS"/>
    <property type="match status" value="1"/>
</dbReference>
<dbReference type="InterPro" id="IPR002220">
    <property type="entry name" value="DapA-like"/>
</dbReference>
<evidence type="ECO:0000256" key="1">
    <source>
        <dbReference type="ARBA" id="ARBA00007592"/>
    </source>
</evidence>
<dbReference type="EMBL" id="AYYR01000009">
    <property type="protein sequence ID" value="KRM77704.1"/>
    <property type="molecule type" value="Genomic_DNA"/>
</dbReference>
<dbReference type="SUPFAM" id="SSF51569">
    <property type="entry name" value="Aldolase"/>
    <property type="match status" value="1"/>
</dbReference>
<comment type="similarity">
    <text evidence="1 3">Belongs to the DapA family.</text>
</comment>
<dbReference type="PATRIC" id="fig|1423733.4.peg.3200"/>
<dbReference type="Pfam" id="PF00701">
    <property type="entry name" value="DHDPS"/>
    <property type="match status" value="1"/>
</dbReference>
<dbReference type="STRING" id="33960.TY91_11275"/>
<dbReference type="Gene3D" id="3.20.20.70">
    <property type="entry name" value="Aldolase class I"/>
    <property type="match status" value="1"/>
</dbReference>
<comment type="caution">
    <text evidence="6">The sequence shown here is derived from an EMBL/GenBank/DDBJ whole genome shotgun (WGS) entry which is preliminary data.</text>
</comment>
<gene>
    <name evidence="6" type="ORF">FC82_GL003075</name>
</gene>
<keyword evidence="2 3" id="KW-0456">Lyase</keyword>
<dbReference type="RefSeq" id="WP_243676597.1">
    <property type="nucleotide sequence ID" value="NZ_BBEQ01000003.1"/>
</dbReference>
<evidence type="ECO:0000256" key="4">
    <source>
        <dbReference type="PIRSR" id="PIRSR001365-1"/>
    </source>
</evidence>
<evidence type="ECO:0000256" key="3">
    <source>
        <dbReference type="PIRNR" id="PIRNR001365"/>
    </source>
</evidence>
<evidence type="ECO:0000256" key="5">
    <source>
        <dbReference type="PIRSR" id="PIRSR001365-2"/>
    </source>
</evidence>
<dbReference type="PANTHER" id="PTHR12128:SF66">
    <property type="entry name" value="4-HYDROXY-2-OXOGLUTARATE ALDOLASE, MITOCHONDRIAL"/>
    <property type="match status" value="1"/>
</dbReference>
<feature type="binding site" evidence="5">
    <location>
        <position position="212"/>
    </location>
    <ligand>
        <name>pyruvate</name>
        <dbReference type="ChEBI" id="CHEBI:15361"/>
    </ligand>
</feature>
<dbReference type="SMART" id="SM01130">
    <property type="entry name" value="DHDPS"/>
    <property type="match status" value="1"/>
</dbReference>
<evidence type="ECO:0000313" key="6">
    <source>
        <dbReference type="EMBL" id="KRM77704.1"/>
    </source>
</evidence>
<evidence type="ECO:0000256" key="2">
    <source>
        <dbReference type="ARBA" id="ARBA00023239"/>
    </source>
</evidence>
<sequence length="300" mass="33182">MMDIDNLQGIIVPLITPVDDETEDIDDERLERITEHVIEGGVKGILAFGSNSEFYMFDDDELIHGLKVIVKQTNKRVPVFFGMGPIRTRKGVRLATRAVAEGADVISILQPMFLKPTEDELFKHYQTIAASVPDTPVFVYYNPGKAGYKMPAEFISKMAHEIPNIVGMKDSSGDMTVLSTIIRLTQDIEFRTFTGKDTLIYLGLCAGSYGSVCSTANALAPLIVSIYDKFQAGDYKGSREAQFKLDPARLVQNEASFPVATKDMANIMGLDMGKPVLPSLPSTGKVYDDIKRELDRLDNN</sequence>
<proteinExistence type="inferred from homology"/>